<feature type="region of interest" description="Disordered" evidence="1">
    <location>
        <begin position="1"/>
        <end position="30"/>
    </location>
</feature>
<evidence type="ECO:0000313" key="2">
    <source>
        <dbReference type="EMBL" id="RVW92243.1"/>
    </source>
</evidence>
<evidence type="ECO:0000313" key="3">
    <source>
        <dbReference type="Proteomes" id="UP000288805"/>
    </source>
</evidence>
<dbReference type="Proteomes" id="UP000288805">
    <property type="component" value="Unassembled WGS sequence"/>
</dbReference>
<gene>
    <name evidence="2" type="ORF">CK203_027216</name>
</gene>
<evidence type="ECO:0000256" key="1">
    <source>
        <dbReference type="SAM" id="MobiDB-lite"/>
    </source>
</evidence>
<reference evidence="2 3" key="1">
    <citation type="journal article" date="2018" name="PLoS Genet.">
        <title>Population sequencing reveals clonal diversity and ancestral inbreeding in the grapevine cultivar Chardonnay.</title>
        <authorList>
            <person name="Roach M.J."/>
            <person name="Johnson D.L."/>
            <person name="Bohlmann J."/>
            <person name="van Vuuren H.J."/>
            <person name="Jones S.J."/>
            <person name="Pretorius I.S."/>
            <person name="Schmidt S.A."/>
            <person name="Borneman A.R."/>
        </authorList>
    </citation>
    <scope>NUCLEOTIDE SEQUENCE [LARGE SCALE GENOMIC DNA]</scope>
    <source>
        <strain evidence="3">cv. Chardonnay</strain>
        <tissue evidence="2">Leaf</tissue>
    </source>
</reference>
<organism evidence="2 3">
    <name type="scientific">Vitis vinifera</name>
    <name type="common">Grape</name>
    <dbReference type="NCBI Taxonomy" id="29760"/>
    <lineage>
        <taxon>Eukaryota</taxon>
        <taxon>Viridiplantae</taxon>
        <taxon>Streptophyta</taxon>
        <taxon>Embryophyta</taxon>
        <taxon>Tracheophyta</taxon>
        <taxon>Spermatophyta</taxon>
        <taxon>Magnoliopsida</taxon>
        <taxon>eudicotyledons</taxon>
        <taxon>Gunneridae</taxon>
        <taxon>Pentapetalae</taxon>
        <taxon>rosids</taxon>
        <taxon>Vitales</taxon>
        <taxon>Vitaceae</taxon>
        <taxon>Viteae</taxon>
        <taxon>Vitis</taxon>
    </lineage>
</organism>
<protein>
    <submittedName>
        <fullName evidence="2">Uncharacterized protein</fullName>
    </submittedName>
</protein>
<name>A0A438I6B4_VITVI</name>
<proteinExistence type="predicted"/>
<feature type="compositionally biased region" description="Basic and acidic residues" evidence="1">
    <location>
        <begin position="1"/>
        <end position="12"/>
    </location>
</feature>
<comment type="caution">
    <text evidence="2">The sequence shown here is derived from an EMBL/GenBank/DDBJ whole genome shotgun (WGS) entry which is preliminary data.</text>
</comment>
<accession>A0A438I6B4</accession>
<sequence>MDGGRENWDRKRSLLRHPGPNPSSTHLPHQRISIAVPLIIQILALMDSSLKSPPRDKADAKTAFRKPTNDATNRKYRRALQLVDHLHLVDDKS</sequence>
<feature type="region of interest" description="Disordered" evidence="1">
    <location>
        <begin position="50"/>
        <end position="72"/>
    </location>
</feature>
<dbReference type="EMBL" id="QGNW01000139">
    <property type="protein sequence ID" value="RVW92243.1"/>
    <property type="molecule type" value="Genomic_DNA"/>
</dbReference>
<feature type="compositionally biased region" description="Basic and acidic residues" evidence="1">
    <location>
        <begin position="53"/>
        <end position="62"/>
    </location>
</feature>
<dbReference type="AlphaFoldDB" id="A0A438I6B4"/>